<organism evidence="1 2">
    <name type="scientific">Glossina austeni</name>
    <name type="common">Savannah tsetse fly</name>
    <dbReference type="NCBI Taxonomy" id="7395"/>
    <lineage>
        <taxon>Eukaryota</taxon>
        <taxon>Metazoa</taxon>
        <taxon>Ecdysozoa</taxon>
        <taxon>Arthropoda</taxon>
        <taxon>Hexapoda</taxon>
        <taxon>Insecta</taxon>
        <taxon>Pterygota</taxon>
        <taxon>Neoptera</taxon>
        <taxon>Endopterygota</taxon>
        <taxon>Diptera</taxon>
        <taxon>Brachycera</taxon>
        <taxon>Muscomorpha</taxon>
        <taxon>Hippoboscoidea</taxon>
        <taxon>Glossinidae</taxon>
        <taxon>Glossina</taxon>
    </lineage>
</organism>
<sequence>MFPENILLPMSANGSLVCNYVSRIAEPITWCSTKCSFRSLQGKQVVKTIIEISGGHIHRTTTTLHSCYRLMGTRHQIPKTYMFQMSGTLTIYYNLDEISLQVVCEMMAQKIYILSGYGFYYCINDQRLVCKTFEIQTRLRKQFKILYVKKEKNIQKAQEIGKRAVPNEKY</sequence>
<evidence type="ECO:0000313" key="2">
    <source>
        <dbReference type="Proteomes" id="UP000078200"/>
    </source>
</evidence>
<evidence type="ECO:0000313" key="1">
    <source>
        <dbReference type="EnsemblMetazoa" id="GAUT051393-PA"/>
    </source>
</evidence>
<dbReference type="Proteomes" id="UP000078200">
    <property type="component" value="Unassembled WGS sequence"/>
</dbReference>
<dbReference type="AlphaFoldDB" id="A0A1A9VY44"/>
<reference evidence="1" key="1">
    <citation type="submission" date="2020-05" db="UniProtKB">
        <authorList>
            <consortium name="EnsemblMetazoa"/>
        </authorList>
    </citation>
    <scope>IDENTIFICATION</scope>
    <source>
        <strain evidence="1">TTRI</strain>
    </source>
</reference>
<keyword evidence="2" id="KW-1185">Reference proteome</keyword>
<name>A0A1A9VY44_GLOAU</name>
<proteinExistence type="predicted"/>
<dbReference type="VEuPathDB" id="VectorBase:GAUT051393"/>
<accession>A0A1A9VY44</accession>
<dbReference type="STRING" id="7395.A0A1A9VY44"/>
<dbReference type="EnsemblMetazoa" id="GAUT051393-RA">
    <property type="protein sequence ID" value="GAUT051393-PA"/>
    <property type="gene ID" value="GAUT051393"/>
</dbReference>
<protein>
    <submittedName>
        <fullName evidence="1">Uncharacterized protein</fullName>
    </submittedName>
</protein>